<proteinExistence type="predicted"/>
<keyword evidence="1" id="KW-1185">Reference proteome</keyword>
<sequence>MKRAAHMSRHLQHAGVDMVETHSNLIAKYPPMPLPVVSQSVDANQRQRRSGAHWSYHFYPVESYLDVTFILPYPIVLNQIVIRMNSAALQNNPAAVQVECCSDMDPRSFMLLGPVTSTWGQSLVRIPAENYHYSIQMVRFHFKRPIESENMNIVQISLLGVPVDVSHSEFVMEKSRCLDLLHFCLKFDDVRETIHANYVDFRNEDDTFFSLLINIIESISCLLKNVFSILNQFILENRSTARRTLALTLWVTSCIIWRCRSTNSSSDFQPLFQSTVTLLRREQSYGELYTTLTHFLNSLCYRHPAFVHQLTGGDKDFKQLLHSIPNKKIFAECSITNTVASMCEAIDNAEETLKILAAASQNPPATKYLFESGIIGKVMTILTYLCEAENTTSSFKRLNQIGTLIEFLAVLSRRRIVASSILNLDWKKCWISIFDYLCKKEFDSELIRRENYQKLNANLTTIVENCTAFDLSNHKLICEILRDCLSKYGLTLFLKSFFIRILLEERSALVVIDNPKVYYKSSSSKHLEKPTPKVDKSLPFVKMTAECPISQASMVCYPKKSSDARSSTKSNAITITSTRAAPDTLRSVIFCEDLLKNDSPIPEDTSLAQLMANLAERSRLNDAKKPIEIEPRFLRLKIRETNLADEKNGSNQFLSQIEPESILLVHFAELGGLALLARYLTLDNIPETRQLIEKRRPPKRTTQKVQSFSIPHVDSTDEEDYAYQDYFSGFSPTETGSAEHLGNR</sequence>
<evidence type="ECO:0000313" key="1">
    <source>
        <dbReference type="Proteomes" id="UP000887565"/>
    </source>
</evidence>
<evidence type="ECO:0000313" key="2">
    <source>
        <dbReference type="WBParaSite" id="nRc.2.0.1.t36906-RA"/>
    </source>
</evidence>
<name>A0A915KG07_ROMCU</name>
<organism evidence="1 2">
    <name type="scientific">Romanomermis culicivorax</name>
    <name type="common">Nematode worm</name>
    <dbReference type="NCBI Taxonomy" id="13658"/>
    <lineage>
        <taxon>Eukaryota</taxon>
        <taxon>Metazoa</taxon>
        <taxon>Ecdysozoa</taxon>
        <taxon>Nematoda</taxon>
        <taxon>Enoplea</taxon>
        <taxon>Dorylaimia</taxon>
        <taxon>Mermithida</taxon>
        <taxon>Mermithoidea</taxon>
        <taxon>Mermithidae</taxon>
        <taxon>Romanomermis</taxon>
    </lineage>
</organism>
<dbReference type="WBParaSite" id="nRc.2.0.1.t36906-RA">
    <property type="protein sequence ID" value="nRc.2.0.1.t36906-RA"/>
    <property type="gene ID" value="nRc.2.0.1.g36906"/>
</dbReference>
<dbReference type="Proteomes" id="UP000887565">
    <property type="component" value="Unplaced"/>
</dbReference>
<protein>
    <submittedName>
        <fullName evidence="2">Uncharacterized protein</fullName>
    </submittedName>
</protein>
<accession>A0A915KG07</accession>
<dbReference type="AlphaFoldDB" id="A0A915KG07"/>
<reference evidence="2" key="1">
    <citation type="submission" date="2022-11" db="UniProtKB">
        <authorList>
            <consortium name="WormBaseParasite"/>
        </authorList>
    </citation>
    <scope>IDENTIFICATION</scope>
</reference>